<dbReference type="EMBL" id="JYDP01006275">
    <property type="protein sequence ID" value="KRY84893.1"/>
    <property type="molecule type" value="Genomic_DNA"/>
</dbReference>
<reference evidence="1 2" key="1">
    <citation type="submission" date="2015-01" db="EMBL/GenBank/DDBJ databases">
        <title>Evolution of Trichinella species and genotypes.</title>
        <authorList>
            <person name="Korhonen P.K."/>
            <person name="Edoardo P."/>
            <person name="Giuseppe L.R."/>
            <person name="Gasser R.B."/>
        </authorList>
    </citation>
    <scope>NUCLEOTIDE SEQUENCE [LARGE SCALE GENOMIC DNA]</scope>
    <source>
        <strain evidence="1">ISS1029</strain>
    </source>
</reference>
<accession>A0A0V1FFR7</accession>
<name>A0A0V1FFR7_9BILA</name>
<gene>
    <name evidence="1" type="ORF">T11_7043</name>
</gene>
<comment type="caution">
    <text evidence="1">The sequence shown here is derived from an EMBL/GenBank/DDBJ whole genome shotgun (WGS) entry which is preliminary data.</text>
</comment>
<proteinExistence type="predicted"/>
<keyword evidence="2" id="KW-1185">Reference proteome</keyword>
<sequence>MNFEIPSEEFISWRTILQNTALFYEFDKCVA</sequence>
<dbReference type="AlphaFoldDB" id="A0A0V1FFR7"/>
<evidence type="ECO:0000313" key="2">
    <source>
        <dbReference type="Proteomes" id="UP000055024"/>
    </source>
</evidence>
<protein>
    <submittedName>
        <fullName evidence="1">Uncharacterized protein</fullName>
    </submittedName>
</protein>
<organism evidence="1 2">
    <name type="scientific">Trichinella zimbabwensis</name>
    <dbReference type="NCBI Taxonomy" id="268475"/>
    <lineage>
        <taxon>Eukaryota</taxon>
        <taxon>Metazoa</taxon>
        <taxon>Ecdysozoa</taxon>
        <taxon>Nematoda</taxon>
        <taxon>Enoplea</taxon>
        <taxon>Dorylaimia</taxon>
        <taxon>Trichinellida</taxon>
        <taxon>Trichinellidae</taxon>
        <taxon>Trichinella</taxon>
    </lineage>
</organism>
<dbReference type="Proteomes" id="UP000055024">
    <property type="component" value="Unassembled WGS sequence"/>
</dbReference>
<evidence type="ECO:0000313" key="1">
    <source>
        <dbReference type="EMBL" id="KRY84893.1"/>
    </source>
</evidence>